<evidence type="ECO:0000313" key="1">
    <source>
        <dbReference type="EMBL" id="KAJ0112609.1"/>
    </source>
</evidence>
<evidence type="ECO:0000313" key="2">
    <source>
        <dbReference type="Proteomes" id="UP001164250"/>
    </source>
</evidence>
<proteinExistence type="predicted"/>
<comment type="caution">
    <text evidence="1">The sequence shown here is derived from an EMBL/GenBank/DDBJ whole genome shotgun (WGS) entry which is preliminary data.</text>
</comment>
<gene>
    <name evidence="1" type="ORF">Patl1_01278</name>
</gene>
<name>A0ACC1CAE2_9ROSI</name>
<protein>
    <submittedName>
        <fullName evidence="1">Uncharacterized protein</fullName>
    </submittedName>
</protein>
<reference evidence="2" key="1">
    <citation type="journal article" date="2023" name="G3 (Bethesda)">
        <title>Genome assembly and association tests identify interacting loci associated with vigor, precocity, and sex in interspecific pistachio rootstocks.</title>
        <authorList>
            <person name="Palmer W."/>
            <person name="Jacygrad E."/>
            <person name="Sagayaradj S."/>
            <person name="Cavanaugh K."/>
            <person name="Han R."/>
            <person name="Bertier L."/>
            <person name="Beede B."/>
            <person name="Kafkas S."/>
            <person name="Golino D."/>
            <person name="Preece J."/>
            <person name="Michelmore R."/>
        </authorList>
    </citation>
    <scope>NUCLEOTIDE SEQUENCE [LARGE SCALE GENOMIC DNA]</scope>
</reference>
<dbReference type="Proteomes" id="UP001164250">
    <property type="component" value="Chromosome 1"/>
</dbReference>
<sequence>MAPVISTDNPVAFAFGLLGNVVSFVVFLAPLPTFYRVFKKKSTEGFQSVPYVVGLFSAMSWIYYATLKSDAFLLMTINAFGCVIETVYIAIFLAYAPKQARMLTLRLLILLNFGGFCLILLLSHFLKGQTRLHVLGWVCVSFSVFVFAAPLSIVRLIIRTKSVEFMPFYLSFFLTMNAISWFSYGVSLKDIYIAMPNVLGFIFGFVQMVLYAMYRNYKPAVKDVKQPEGPEQAIDIEKLSLSITSQEQSECTQTIHDENIENKGVPDDNQTDNQEKNMETASLPPSADVQILIVKERTNPDIYAFDAPCCGVSLRHLACPPSDCFFIPDKQRSDWLPTIKCDTHQHKELNSTHCSIGTLAHTATATCSPELPSTLLSRERLISNLFIVVEEMAVHLSWATAFGLLGNIISFLVCLAPLPTFYQIYKKKSTEGFQSVPYVIALFSAMLWIYYALLKENAMLLITINTFSCVIETGYIAVYLFYAPKKARIVALKLVLLFDVFGYGVICLVTLFLAKGANRIKILGYICMAFALSVFVAPLCIVRKVIRTKSAEFMPFPLSFFLTLGAVMWFFYGLLIRDLNVAIPNVLGFIFGVFQMVLYMIYKNPKKVLDQQPKLQELSEHIVDIVKLSTIVCSELASVVPPLNAVENEVIIEDQTIGTKQIEEITRAKQIMDPSTEV</sequence>
<accession>A0ACC1CAE2</accession>
<dbReference type="EMBL" id="CM047897">
    <property type="protein sequence ID" value="KAJ0112609.1"/>
    <property type="molecule type" value="Genomic_DNA"/>
</dbReference>
<keyword evidence="2" id="KW-1185">Reference proteome</keyword>
<organism evidence="1 2">
    <name type="scientific">Pistacia atlantica</name>
    <dbReference type="NCBI Taxonomy" id="434234"/>
    <lineage>
        <taxon>Eukaryota</taxon>
        <taxon>Viridiplantae</taxon>
        <taxon>Streptophyta</taxon>
        <taxon>Embryophyta</taxon>
        <taxon>Tracheophyta</taxon>
        <taxon>Spermatophyta</taxon>
        <taxon>Magnoliopsida</taxon>
        <taxon>eudicotyledons</taxon>
        <taxon>Gunneridae</taxon>
        <taxon>Pentapetalae</taxon>
        <taxon>rosids</taxon>
        <taxon>malvids</taxon>
        <taxon>Sapindales</taxon>
        <taxon>Anacardiaceae</taxon>
        <taxon>Pistacia</taxon>
    </lineage>
</organism>